<feature type="region of interest" description="Disordered" evidence="1">
    <location>
        <begin position="120"/>
        <end position="142"/>
    </location>
</feature>
<dbReference type="EMBL" id="OIVN01000411">
    <property type="protein sequence ID" value="SPC79750.1"/>
    <property type="molecule type" value="Genomic_DNA"/>
</dbReference>
<sequence>MKNLLRLLAGLKVSVKTNPTLVRGTVVLDIHPDDIPQKDKTLAKAANYISMVENAGKLGGVLHSDGSVGPKETANYLLNSMKLTGKDDMDMGNSEKITAILYKLISIHELVRKMEALLSGKDKDKDKGNGNGKDKGNGNGGD</sequence>
<feature type="compositionally biased region" description="Basic and acidic residues" evidence="1">
    <location>
        <begin position="120"/>
        <end position="136"/>
    </location>
</feature>
<gene>
    <name evidence="2" type="ORF">FSB_LOCUS7632</name>
</gene>
<organism evidence="2">
    <name type="scientific">Fagus sylvatica</name>
    <name type="common">Beechnut</name>
    <dbReference type="NCBI Taxonomy" id="28930"/>
    <lineage>
        <taxon>Eukaryota</taxon>
        <taxon>Viridiplantae</taxon>
        <taxon>Streptophyta</taxon>
        <taxon>Embryophyta</taxon>
        <taxon>Tracheophyta</taxon>
        <taxon>Spermatophyta</taxon>
        <taxon>Magnoliopsida</taxon>
        <taxon>eudicotyledons</taxon>
        <taxon>Gunneridae</taxon>
        <taxon>Pentapetalae</taxon>
        <taxon>rosids</taxon>
        <taxon>fabids</taxon>
        <taxon>Fagales</taxon>
        <taxon>Fagaceae</taxon>
        <taxon>Fagus</taxon>
    </lineage>
</organism>
<name>A0A2N9EYC5_FAGSY</name>
<protein>
    <submittedName>
        <fullName evidence="2">Uncharacterized protein</fullName>
    </submittedName>
</protein>
<accession>A0A2N9EYC5</accession>
<reference evidence="2" key="1">
    <citation type="submission" date="2018-02" db="EMBL/GenBank/DDBJ databases">
        <authorList>
            <person name="Cohen D.B."/>
            <person name="Kent A.D."/>
        </authorList>
    </citation>
    <scope>NUCLEOTIDE SEQUENCE</scope>
</reference>
<evidence type="ECO:0000256" key="1">
    <source>
        <dbReference type="SAM" id="MobiDB-lite"/>
    </source>
</evidence>
<evidence type="ECO:0000313" key="2">
    <source>
        <dbReference type="EMBL" id="SPC79750.1"/>
    </source>
</evidence>
<proteinExistence type="predicted"/>
<dbReference type="AlphaFoldDB" id="A0A2N9EYC5"/>